<dbReference type="Proteomes" id="UP000050471">
    <property type="component" value="Unassembled WGS sequence"/>
</dbReference>
<dbReference type="GO" id="GO:0008270">
    <property type="term" value="F:zinc ion binding"/>
    <property type="evidence" value="ECO:0007669"/>
    <property type="project" value="UniProtKB-KW"/>
</dbReference>
<dbReference type="STRING" id="154981.AKJ29_09550"/>
<reference evidence="4 5" key="1">
    <citation type="submission" date="2015-09" db="EMBL/GenBank/DDBJ databases">
        <title>Draft genome sequence of Aliiroseovarius crassostreae CV919-312TSm, the causative agent of Roseovarius Oyster Disease (formerly Juvenile Oyster Disease).</title>
        <authorList>
            <person name="Kessner L."/>
            <person name="Spinard E."/>
            <person name="Nelson D."/>
        </authorList>
    </citation>
    <scope>NUCLEOTIDE SEQUENCE [LARGE SCALE GENOMIC DNA]</scope>
    <source>
        <strain evidence="4 5">CV919-312</strain>
    </source>
</reference>
<dbReference type="InterPro" id="IPR007527">
    <property type="entry name" value="Znf_SWIM"/>
</dbReference>
<evidence type="ECO:0000256" key="2">
    <source>
        <dbReference type="SAM" id="MobiDB-lite"/>
    </source>
</evidence>
<accession>A0A0P7KGK8</accession>
<proteinExistence type="predicted"/>
<organism evidence="4 5">
    <name type="scientific">Aliiroseovarius crassostreae</name>
    <dbReference type="NCBI Taxonomy" id="154981"/>
    <lineage>
        <taxon>Bacteria</taxon>
        <taxon>Pseudomonadati</taxon>
        <taxon>Pseudomonadota</taxon>
        <taxon>Alphaproteobacteria</taxon>
        <taxon>Rhodobacterales</taxon>
        <taxon>Paracoccaceae</taxon>
        <taxon>Aliiroseovarius</taxon>
    </lineage>
</organism>
<dbReference type="PROSITE" id="PS50966">
    <property type="entry name" value="ZF_SWIM"/>
    <property type="match status" value="1"/>
</dbReference>
<keyword evidence="5" id="KW-1185">Reference proteome</keyword>
<dbReference type="OrthoDB" id="242553at2"/>
<name>A0A0P7KGK8_9RHOB</name>
<dbReference type="RefSeq" id="WP_055192181.1">
    <property type="nucleotide sequence ID" value="NZ_FPBS01000023.1"/>
</dbReference>
<sequence length="661" mass="69650">MSLPDLIASFDDAALVALANKGLLRRAIKATGEAEVLRYDADGADLTISGQSVTIPAAGPQSATCDCPAPGMCSHILTAMLVLREVPSDAPAATPSEDGLKEKVPTPEMPPAATATATATEGLVALKADVLQRFAGADLDGAMMLAGSARIEDRGQNAQVSFATPEASVTFVAGQTLSAALYKGPATRKRLVVAAGAIAIRDRAGVARGGIDTPSSKPDLTGPDQPMLTEIATALEAAISQVFHGSAQLAQERFLDLAISAKVQAAPRLTGQLLTLSTLSGWAEAGDIRFEGGRYLAALAQAYALVKALAQTPDDPALLGVLRRSYAPAPPMDLWALGAKGWTSPNGARGLTLYLLDPKTSEFHPATMARGAGMDAGFTPARAYANPFWGAPSVPGLTGNVVSLEHPHLSPDGQLSTADKITAQVNGPLSPARLQDHDTCIKDWGALRATLRSRVGQGLRRGASPLPALIAPSRIEEPYFDDISQRYRWRAQDLSGDVVELSARPQDMDHLTHLHLQFPGAVALLIVTTLIGDELLHEPVALLRPDGSGLTATNLDFQPAPEGGILTRAKGGLLRGLKHLRGTEIAPHDSGFAAQVLSHLAEQCRHLQPDHLAYLARGAEARQFLLLADALDRLRQDQPPAQILATAYLCHEMIVMMALGR</sequence>
<dbReference type="AlphaFoldDB" id="A0A0P7KGK8"/>
<evidence type="ECO:0000256" key="1">
    <source>
        <dbReference type="PROSITE-ProRule" id="PRU00325"/>
    </source>
</evidence>
<keyword evidence="1" id="KW-0479">Metal-binding</keyword>
<evidence type="ECO:0000313" key="5">
    <source>
        <dbReference type="Proteomes" id="UP000050471"/>
    </source>
</evidence>
<dbReference type="EMBL" id="LKBA01000019">
    <property type="protein sequence ID" value="KPN62458.1"/>
    <property type="molecule type" value="Genomic_DNA"/>
</dbReference>
<feature type="domain" description="SWIM-type" evidence="3">
    <location>
        <begin position="51"/>
        <end position="84"/>
    </location>
</feature>
<gene>
    <name evidence="4" type="ORF">AKJ29_09550</name>
</gene>
<evidence type="ECO:0000259" key="3">
    <source>
        <dbReference type="PROSITE" id="PS50966"/>
    </source>
</evidence>
<evidence type="ECO:0000313" key="4">
    <source>
        <dbReference type="EMBL" id="KPN62458.1"/>
    </source>
</evidence>
<comment type="caution">
    <text evidence="4">The sequence shown here is derived from an EMBL/GenBank/DDBJ whole genome shotgun (WGS) entry which is preliminary data.</text>
</comment>
<keyword evidence="1" id="KW-0863">Zinc-finger</keyword>
<keyword evidence="1" id="KW-0862">Zinc</keyword>
<protein>
    <recommendedName>
        <fullName evidence="3">SWIM-type domain-containing protein</fullName>
    </recommendedName>
</protein>
<feature type="region of interest" description="Disordered" evidence="2">
    <location>
        <begin position="90"/>
        <end position="112"/>
    </location>
</feature>